<keyword evidence="3" id="KW-1185">Reference proteome</keyword>
<evidence type="ECO:0000313" key="3">
    <source>
        <dbReference type="Proteomes" id="UP001302602"/>
    </source>
</evidence>
<proteinExistence type="predicted"/>
<dbReference type="AlphaFoldDB" id="A0AAN6Z0Z9"/>
<gene>
    <name evidence="2" type="ORF">N657DRAFT_684009</name>
</gene>
<evidence type="ECO:0000313" key="2">
    <source>
        <dbReference type="EMBL" id="KAK4120009.1"/>
    </source>
</evidence>
<comment type="caution">
    <text evidence="2">The sequence shown here is derived from an EMBL/GenBank/DDBJ whole genome shotgun (WGS) entry which is preliminary data.</text>
</comment>
<dbReference type="RefSeq" id="XP_062643781.1">
    <property type="nucleotide sequence ID" value="XM_062796633.1"/>
</dbReference>
<keyword evidence="1" id="KW-0175">Coiled coil</keyword>
<evidence type="ECO:0000256" key="1">
    <source>
        <dbReference type="SAM" id="Coils"/>
    </source>
</evidence>
<name>A0AAN6Z0Z9_9PEZI</name>
<accession>A0AAN6Z0Z9</accession>
<dbReference type="GeneID" id="87833401"/>
<sequence>MVTQTQPYSKAVEYFDRFPSDLSKYPLTDAHLQAELRAATALAWTHPFPAASMCAYVVMWTANDAAERIEVVEAFDREFERFTDKEASLEDQLAAWDVMLQKAKGERDAMSQRRDRALDRYDSASEVAKSCCSKFEGLKDAKAAFDEEIREWKEEQMWNVFFGLFTACESIGSLSAGLEALVGAAKGFLDDGTSLPSTGSVAGSSSGDANSMAIFTLAQHAVNSKTLAQALANTVKIGQEYVRRQIDLTVLEQDVEKLQQLQEDYHYEAQVYEEGMQRFYDWMMTLKVGVWMAMKKAAKFTLAPTTTKAEPQIKANSQGLPADFHDGFHWRMWGMDPILRGAVPRPDKLVNGHVVVNLWITTEGKFSDIDEKGAIHYLSARPQSKLHMVHTPFTQWTVKIERESRGVLNLDALKGLDVHWVGNYMPVKPPRRDSALAL</sequence>
<dbReference type="PANTHER" id="PTHR34714:SF2">
    <property type="entry name" value="EGF-LIKE DOMAIN-CONTAINING PROTEIN"/>
    <property type="match status" value="1"/>
</dbReference>
<dbReference type="EMBL" id="MU853242">
    <property type="protein sequence ID" value="KAK4120009.1"/>
    <property type="molecule type" value="Genomic_DNA"/>
</dbReference>
<organism evidence="2 3">
    <name type="scientific">Parathielavia appendiculata</name>
    <dbReference type="NCBI Taxonomy" id="2587402"/>
    <lineage>
        <taxon>Eukaryota</taxon>
        <taxon>Fungi</taxon>
        <taxon>Dikarya</taxon>
        <taxon>Ascomycota</taxon>
        <taxon>Pezizomycotina</taxon>
        <taxon>Sordariomycetes</taxon>
        <taxon>Sordariomycetidae</taxon>
        <taxon>Sordariales</taxon>
        <taxon>Chaetomiaceae</taxon>
        <taxon>Parathielavia</taxon>
    </lineage>
</organism>
<reference evidence="2" key="2">
    <citation type="submission" date="2023-05" db="EMBL/GenBank/DDBJ databases">
        <authorList>
            <consortium name="Lawrence Berkeley National Laboratory"/>
            <person name="Steindorff A."/>
            <person name="Hensen N."/>
            <person name="Bonometti L."/>
            <person name="Westerberg I."/>
            <person name="Brannstrom I.O."/>
            <person name="Guillou S."/>
            <person name="Cros-Aarteil S."/>
            <person name="Calhoun S."/>
            <person name="Haridas S."/>
            <person name="Kuo A."/>
            <person name="Mondo S."/>
            <person name="Pangilinan J."/>
            <person name="Riley R."/>
            <person name="Labutti K."/>
            <person name="Andreopoulos B."/>
            <person name="Lipzen A."/>
            <person name="Chen C."/>
            <person name="Yanf M."/>
            <person name="Daum C."/>
            <person name="Ng V."/>
            <person name="Clum A."/>
            <person name="Ohm R."/>
            <person name="Martin F."/>
            <person name="Silar P."/>
            <person name="Natvig D."/>
            <person name="Lalanne C."/>
            <person name="Gautier V."/>
            <person name="Ament-Velasquez S.L."/>
            <person name="Kruys A."/>
            <person name="Hutchinson M.I."/>
            <person name="Powell A.J."/>
            <person name="Barry K."/>
            <person name="Miller A.N."/>
            <person name="Grigoriev I.V."/>
            <person name="Debuchy R."/>
            <person name="Gladieux P."/>
            <person name="Thoren M.H."/>
            <person name="Johannesson H."/>
        </authorList>
    </citation>
    <scope>NUCLEOTIDE SEQUENCE</scope>
    <source>
        <strain evidence="2">CBS 731.68</strain>
    </source>
</reference>
<dbReference type="PANTHER" id="PTHR34714">
    <property type="entry name" value="EGF-LIKE DOMAIN-CONTAINING PROTEIN"/>
    <property type="match status" value="1"/>
</dbReference>
<protein>
    <submittedName>
        <fullName evidence="2">Uncharacterized protein</fullName>
    </submittedName>
</protein>
<reference evidence="2" key="1">
    <citation type="journal article" date="2023" name="Mol. Phylogenet. Evol.">
        <title>Genome-scale phylogeny and comparative genomics of the fungal order Sordariales.</title>
        <authorList>
            <person name="Hensen N."/>
            <person name="Bonometti L."/>
            <person name="Westerberg I."/>
            <person name="Brannstrom I.O."/>
            <person name="Guillou S."/>
            <person name="Cros-Aarteil S."/>
            <person name="Calhoun S."/>
            <person name="Haridas S."/>
            <person name="Kuo A."/>
            <person name="Mondo S."/>
            <person name="Pangilinan J."/>
            <person name="Riley R."/>
            <person name="LaButti K."/>
            <person name="Andreopoulos B."/>
            <person name="Lipzen A."/>
            <person name="Chen C."/>
            <person name="Yan M."/>
            <person name="Daum C."/>
            <person name="Ng V."/>
            <person name="Clum A."/>
            <person name="Steindorff A."/>
            <person name="Ohm R.A."/>
            <person name="Martin F."/>
            <person name="Silar P."/>
            <person name="Natvig D.O."/>
            <person name="Lalanne C."/>
            <person name="Gautier V."/>
            <person name="Ament-Velasquez S.L."/>
            <person name="Kruys A."/>
            <person name="Hutchinson M.I."/>
            <person name="Powell A.J."/>
            <person name="Barry K."/>
            <person name="Miller A.N."/>
            <person name="Grigoriev I.V."/>
            <person name="Debuchy R."/>
            <person name="Gladieux P."/>
            <person name="Hiltunen Thoren M."/>
            <person name="Johannesson H."/>
        </authorList>
    </citation>
    <scope>NUCLEOTIDE SEQUENCE</scope>
    <source>
        <strain evidence="2">CBS 731.68</strain>
    </source>
</reference>
<feature type="coiled-coil region" evidence="1">
    <location>
        <begin position="100"/>
        <end position="155"/>
    </location>
</feature>
<dbReference type="Proteomes" id="UP001302602">
    <property type="component" value="Unassembled WGS sequence"/>
</dbReference>